<evidence type="ECO:0000259" key="5">
    <source>
        <dbReference type="Pfam" id="PF22967"/>
    </source>
</evidence>
<sequence>MWPQRVFISSFTWLICFLLVTHSSGYRLNVPRVLLPYHPTIPVKFVLEVSQPTGGCFNWFLHFILCIFLIISNIIIDLCIFTSASGTMLSCGVSVDQIAKIRVETTTKILFVDAAPARMVVEAFNAEGDTFSTLSEIPIEWELVHSGGNRPLRIAPFEQSTYEAPAEIVVSYVILVEGVVTGSAVLTAKFSEPYLAKIASHSLDLTVVANLLLIPAYDLFVPLYSVVPFKVLIVKQHSTEGQYNCDYIVIVPMPSSSYYLQLDSESVCYMEKETSSVRAVAKGRTNIHLYSQNIDVKAKTGVRPPSTAIHVVDPETLQWTISGSNWLLQTGTRYNLHVTLLDPHGNSMFLSDNLRFETILNLDYFVVHSVSENQTYYEVTPTKIGKTTLKSTFVSVVDKEQQISGKVTGEQTAQIVDPIRIHPSSATGGSGLYDWTVDDPLICNIDSTSGLLSSGSIGTSRVIAVDKRNTIHRDIAQVSVLDILSLGFGETVKEAEVGSLLVLNVQLLGAGSDGAVPFTDCRSIEINVFSADVTIFEHIECFNFISIVFLLSGAQIMKTLLRLVYLIKTRIVVSFFFTFFVFFNTGAIEFITFLIFKYLFSSKIHIVVSILALGQGKPGMVTISAELFPPFGSPNNSSFLKSTIDLRVVYPPSVHPNKLVLWNEKVAHGLVHIRGGSGHYYIVDHPGAPFTATVKENTVTVVPRNEGVGSLRVVDACVENEDELMDITVKITDIHSLIIRGPQFSFYFNILISSLVMEIFLRMDGTRYSIRALSTGVVSLTASARSSSGGFLTSRLHSIQVFSPISLHPKIITLIPESIFQLEIIGGPQPTPPIEFTLNNTKIAIVESTALIRSLNLGYTSITGSVNVGEDHVTKDMVVLRVVSLAGIRIVASSKVVDRGGRLWLRIEGIMDGETPFAFGGALYPFKVTWTVSHPEVLRSIHPLGASVSETDLNHFTAWLDASSAGSAVVKVRVELSEYAKRHFVDSIRVFEDSIEIHVEEPLGLHNPSLPIATVRIAPSTQLQLWTALYILCYKPPSSVEFSVLPEFSGRLSISKSGLLQTFSRHGPAVVVARRIDSADNDTLLIPVVVYFIVFFSLSCSTTELDFLTSVPVPFDCFISFADNKLGPAINLLTVKAVYQASAGLYACEVERQTAGNIRNHISDAVQTDLIVTAKWHNDLQVHEASVQTVFHMAMDVVEPEVHLRNLLFEYYCQISIAHPLFFPFMSLHTLLLNIKSAAMWSELWDRCAVTVENKLTGQKISVPVRVKLVGEAAKHVYNALDSSGFIDFVLIFLQHYSSIIPSLMWACVAGILVIGAYWFLRRRIWEKEGVFTDESTLHSMVSSPSLNRSHLSMQSSPSEFTYIYHIITNKAMIICS</sequence>
<dbReference type="InterPro" id="IPR058779">
    <property type="entry name" value="Ig_NUP210_13th"/>
</dbReference>
<dbReference type="InterPro" id="IPR055095">
    <property type="entry name" value="NUP210_Ig_C"/>
</dbReference>
<feature type="domain" description="NUP210 fourth Ig-like" evidence="7">
    <location>
        <begin position="323"/>
        <end position="400"/>
    </location>
</feature>
<proteinExistence type="predicted"/>
<dbReference type="InterPro" id="IPR045197">
    <property type="entry name" value="NUP210-like"/>
</dbReference>
<dbReference type="InterPro" id="IPR055098">
    <property type="entry name" value="Ig_NUP210_3rd"/>
</dbReference>
<reference evidence="10" key="1">
    <citation type="submission" date="2016-11" db="UniProtKB">
        <authorList>
            <consortium name="WormBaseParasite"/>
        </authorList>
    </citation>
    <scope>IDENTIFICATION</scope>
</reference>
<organism evidence="9 10">
    <name type="scientific">Heterorhabditis bacteriophora</name>
    <name type="common">Entomopathogenic nematode worm</name>
    <dbReference type="NCBI Taxonomy" id="37862"/>
    <lineage>
        <taxon>Eukaryota</taxon>
        <taxon>Metazoa</taxon>
        <taxon>Ecdysozoa</taxon>
        <taxon>Nematoda</taxon>
        <taxon>Chromadorea</taxon>
        <taxon>Rhabditida</taxon>
        <taxon>Rhabditina</taxon>
        <taxon>Rhabditomorpha</taxon>
        <taxon>Strongyloidea</taxon>
        <taxon>Heterorhabditidae</taxon>
        <taxon>Heterorhabditis</taxon>
    </lineage>
</organism>
<evidence type="ECO:0000313" key="9">
    <source>
        <dbReference type="Proteomes" id="UP000095283"/>
    </source>
</evidence>
<dbReference type="PANTHER" id="PTHR23019">
    <property type="entry name" value="NUCLEAR PORE MEMBRANE GLYCOPROTEIN GP210-RELATED"/>
    <property type="match status" value="1"/>
</dbReference>
<dbReference type="WBParaSite" id="Hba_07014">
    <property type="protein sequence ID" value="Hba_07014"/>
    <property type="gene ID" value="Hba_07014"/>
</dbReference>
<keyword evidence="1" id="KW-0812">Transmembrane</keyword>
<evidence type="ECO:0000259" key="6">
    <source>
        <dbReference type="Pfam" id="PF22969"/>
    </source>
</evidence>
<keyword evidence="9" id="KW-1185">Reference proteome</keyword>
<keyword evidence="1" id="KW-0472">Membrane</keyword>
<dbReference type="InterPro" id="IPR055097">
    <property type="entry name" value="Ig_NUP210_2nd"/>
</dbReference>
<dbReference type="Pfam" id="PF26181">
    <property type="entry name" value="Ig_NUP210_13th"/>
    <property type="match status" value="1"/>
</dbReference>
<evidence type="ECO:0000259" key="3">
    <source>
        <dbReference type="Pfam" id="PF22957"/>
    </source>
</evidence>
<dbReference type="GO" id="GO:0005643">
    <property type="term" value="C:nuclear pore"/>
    <property type="evidence" value="ECO:0007669"/>
    <property type="project" value="TreeGrafter"/>
</dbReference>
<keyword evidence="2" id="KW-0732">Signal</keyword>
<evidence type="ECO:0000259" key="8">
    <source>
        <dbReference type="Pfam" id="PF26181"/>
    </source>
</evidence>
<keyword evidence="1" id="KW-1133">Transmembrane helix</keyword>
<feature type="domain" description="NUP210 C-terminal Ig-like" evidence="3">
    <location>
        <begin position="1099"/>
        <end position="1207"/>
    </location>
</feature>
<evidence type="ECO:0000259" key="7">
    <source>
        <dbReference type="Pfam" id="PF24991"/>
    </source>
</evidence>
<feature type="transmembrane region" description="Helical" evidence="1">
    <location>
        <begin position="571"/>
        <end position="596"/>
    </location>
</feature>
<dbReference type="Pfam" id="PF26182">
    <property type="entry name" value="Ig_NUP210_5th"/>
    <property type="match status" value="1"/>
</dbReference>
<feature type="signal peptide" evidence="2">
    <location>
        <begin position="1"/>
        <end position="25"/>
    </location>
</feature>
<dbReference type="Pfam" id="PF22963">
    <property type="entry name" value="Ig_NUP210_3rd"/>
    <property type="match status" value="1"/>
</dbReference>
<dbReference type="InterPro" id="IPR055096">
    <property type="entry name" value="Ig_NUP210_1st"/>
</dbReference>
<feature type="transmembrane region" description="Helical" evidence="1">
    <location>
        <begin position="59"/>
        <end position="80"/>
    </location>
</feature>
<evidence type="ECO:0000256" key="1">
    <source>
        <dbReference type="SAM" id="Phobius"/>
    </source>
</evidence>
<feature type="transmembrane region" description="Helical" evidence="1">
    <location>
        <begin position="1300"/>
        <end position="1321"/>
    </location>
</feature>
<dbReference type="Pfam" id="PF22967">
    <property type="entry name" value="Ig_NUP210_1st"/>
    <property type="match status" value="1"/>
</dbReference>
<dbReference type="Pfam" id="PF24991">
    <property type="entry name" value="Ig_NUP210_4th"/>
    <property type="match status" value="1"/>
</dbReference>
<dbReference type="InterPro" id="IPR056897">
    <property type="entry name" value="Ig_NUP210_4th"/>
</dbReference>
<evidence type="ECO:0000259" key="4">
    <source>
        <dbReference type="Pfam" id="PF22963"/>
    </source>
</evidence>
<dbReference type="Proteomes" id="UP000095283">
    <property type="component" value="Unplaced"/>
</dbReference>
<evidence type="ECO:0000256" key="2">
    <source>
        <dbReference type="SAM" id="SignalP"/>
    </source>
</evidence>
<feature type="domain" description="NUP210 Ig-like" evidence="5">
    <location>
        <begin position="26"/>
        <end position="59"/>
    </location>
</feature>
<feature type="domain" description="NUP210 Ig-like" evidence="8">
    <location>
        <begin position="884"/>
        <end position="999"/>
    </location>
</feature>
<evidence type="ECO:0000313" key="10">
    <source>
        <dbReference type="WBParaSite" id="Hba_07014"/>
    </source>
</evidence>
<dbReference type="Pfam" id="PF22969">
    <property type="entry name" value="Ig_NUP210_2nd"/>
    <property type="match status" value="1"/>
</dbReference>
<dbReference type="PANTHER" id="PTHR23019:SF0">
    <property type="entry name" value="NUCLEAR PORE MEMBRANE GLYCOPROTEIN 210"/>
    <property type="match status" value="1"/>
</dbReference>
<dbReference type="Pfam" id="PF22957">
    <property type="entry name" value="NUP210_Ig"/>
    <property type="match status" value="1"/>
</dbReference>
<protein>
    <submittedName>
        <fullName evidence="10">BIG2 domain-containing protein</fullName>
    </submittedName>
</protein>
<feature type="chain" id="PRO_5009310738" evidence="2">
    <location>
        <begin position="26"/>
        <end position="1377"/>
    </location>
</feature>
<feature type="domain" description="NUP210 Ig-like" evidence="6">
    <location>
        <begin position="105"/>
        <end position="200"/>
    </location>
</feature>
<accession>A0A1I7WPD1</accession>
<feature type="domain" description="NUP210 Ig-like" evidence="4">
    <location>
        <begin position="209"/>
        <end position="314"/>
    </location>
</feature>
<name>A0A1I7WPD1_HETBA</name>